<sequence length="1152" mass="122165">MSHNQLFPMDLASGVPQAQQARPSQAQQSPAQPDGASTGMNHPMLAQLPPDLAAAILRLLQSGVVRPDWLKDEWASALVDMIRPPQPNPDSVTTIASATSIPPPASAPSPPQSQAPQIGMPGHEEVNTDKEDGELEEGEDMGIDLGSERERDFLRPPPTGPRQRSTSPKDLYGRSSNKRSFTFDQPQAAIEHPAKSRKVLDYGSRSGTNGIGNGDGKRRADLGTAAKNFVRVMHQTGYSFEQLAQEVQNTGALRNMYRELGLPIPTGATMGIGGQLDSTPGPQQQQNGTSATKSGSNSTETLKAADKKKPVLPAKASLDPQAQRQEYLARLSAVKSGKPGAPKSSSQQKSQDSAPQQAPLDTTDTTKDVPAQSLPVTPFTYSASRPQLSPPEQAKPATAARKVNKVNTELVQQKMAKLEADRAAKAAAMSHQKARDSAPAASSPPTTPSNVANAGPQVQRPGGVTAYGGLGNGIAGITAASPASATHQPPLNTVVQPQPSQVALQPSFSPAPSTTPGRPFSALPGLSLPGLFMGGYPPVHQPSSAPQQVQSAAPSSSNARPAPPMFSASVNQAAGSASQPTESKPAPASASSRRPFGLGRVESDSEPVIINVSEDEDDEDYVPDVDQPLIDRPAAIASNLPPQLTGSSTTSTSGHPTPMSKMEYEAKVKAHASALEKAKKDLAERQARFKGLSKPLGTANFAQPLTAQTDASSPASGKSTPAFSAIQAAQHAVPSRPMSAAAVARETERAFLMKRQAELEAQLRADGTTRSPAAPNRRMHETLPISEDASVPASPEKQDKIKAVEETTVLSDVQNDLENGMEQMEVSSGEEGEVSDEAAPMDGPGEQKDSQATSVGTREPTPGDAGLVTIAQHVAEEVEGGQITEEAMDESSDSEEEDEDNDLDAPTGPEPAPASAFVQKDANDSSAEFDEHEEEEEYEPQPDISLPTISDTTDAVVETMAVTDDLAPELQPPTSLQTITPASSALTRPSAQTEGEAVSDTALHAPAHHPQARSYYRPYISPLAHFKDFRFHPSYADTVPGGYRSLTYSHQIDPQGLLCPNEAQGNKCKDSRCEGMHWADFGISDKELLQHLGTHRPTQNLEEDRRWKEGLTAVIKHLKTSKIGRDANAIAAKIAEFRREFLGDPSKVLTLE</sequence>
<feature type="compositionally biased region" description="Low complexity" evidence="1">
    <location>
        <begin position="585"/>
        <end position="595"/>
    </location>
</feature>
<feature type="compositionally biased region" description="Polar residues" evidence="1">
    <location>
        <begin position="972"/>
        <end position="993"/>
    </location>
</feature>
<protein>
    <recommendedName>
        <fullName evidence="4">Zinc-finger domain-containing protein</fullName>
    </recommendedName>
</protein>
<feature type="region of interest" description="Disordered" evidence="1">
    <location>
        <begin position="88"/>
        <end position="219"/>
    </location>
</feature>
<feature type="region of interest" description="Disordered" evidence="1">
    <location>
        <begin position="966"/>
        <end position="999"/>
    </location>
</feature>
<feature type="region of interest" description="Disordered" evidence="1">
    <location>
        <begin position="268"/>
        <end position="322"/>
    </location>
</feature>
<proteinExistence type="predicted"/>
<organism evidence="2 3">
    <name type="scientific">Salinomyces thailandicus</name>
    <dbReference type="NCBI Taxonomy" id="706561"/>
    <lineage>
        <taxon>Eukaryota</taxon>
        <taxon>Fungi</taxon>
        <taxon>Dikarya</taxon>
        <taxon>Ascomycota</taxon>
        <taxon>Pezizomycotina</taxon>
        <taxon>Dothideomycetes</taxon>
        <taxon>Dothideomycetidae</taxon>
        <taxon>Mycosphaerellales</taxon>
        <taxon>Teratosphaeriaceae</taxon>
        <taxon>Salinomyces</taxon>
    </lineage>
</organism>
<keyword evidence="3" id="KW-1185">Reference proteome</keyword>
<dbReference type="InterPro" id="IPR039278">
    <property type="entry name" value="Red1"/>
</dbReference>
<reference evidence="2 3" key="1">
    <citation type="submission" date="2017-03" db="EMBL/GenBank/DDBJ databases">
        <title>Genomes of endolithic fungi from Antarctica.</title>
        <authorList>
            <person name="Coleine C."/>
            <person name="Masonjones S."/>
            <person name="Stajich J.E."/>
        </authorList>
    </citation>
    <scope>NUCLEOTIDE SEQUENCE [LARGE SCALE GENOMIC DNA]</scope>
    <source>
        <strain evidence="2 3">CCFEE 6315</strain>
    </source>
</reference>
<evidence type="ECO:0000256" key="1">
    <source>
        <dbReference type="SAM" id="MobiDB-lite"/>
    </source>
</evidence>
<feature type="compositionally biased region" description="Acidic residues" evidence="1">
    <location>
        <begin position="131"/>
        <end position="142"/>
    </location>
</feature>
<feature type="region of interest" description="Disordered" evidence="1">
    <location>
        <begin position="1"/>
        <end position="45"/>
    </location>
</feature>
<feature type="region of interest" description="Disordered" evidence="1">
    <location>
        <begin position="500"/>
        <end position="522"/>
    </location>
</feature>
<dbReference type="Proteomes" id="UP000308549">
    <property type="component" value="Unassembled WGS sequence"/>
</dbReference>
<comment type="caution">
    <text evidence="2">The sequence shown here is derived from an EMBL/GenBank/DDBJ whole genome shotgun (WGS) entry which is preliminary data.</text>
</comment>
<feature type="compositionally biased region" description="Low complexity" evidence="1">
    <location>
        <begin position="16"/>
        <end position="33"/>
    </location>
</feature>
<dbReference type="PANTHER" id="PTHR21563:SF3">
    <property type="entry name" value="ZINC FINGER C3H1 DOMAIN-CONTAINING PROTEIN"/>
    <property type="match status" value="1"/>
</dbReference>
<feature type="compositionally biased region" description="Polar residues" evidence="1">
    <location>
        <begin position="568"/>
        <end position="582"/>
    </location>
</feature>
<dbReference type="AlphaFoldDB" id="A0A4U0TSS7"/>
<dbReference type="GO" id="GO:0005634">
    <property type="term" value="C:nucleus"/>
    <property type="evidence" value="ECO:0007669"/>
    <property type="project" value="TreeGrafter"/>
</dbReference>
<accession>A0A4U0TSS7</accession>
<feature type="compositionally biased region" description="Polar residues" evidence="1">
    <location>
        <begin position="162"/>
        <end position="185"/>
    </location>
</feature>
<dbReference type="GO" id="GO:0000178">
    <property type="term" value="C:exosome (RNase complex)"/>
    <property type="evidence" value="ECO:0007669"/>
    <property type="project" value="TreeGrafter"/>
</dbReference>
<evidence type="ECO:0000313" key="2">
    <source>
        <dbReference type="EMBL" id="TKA25293.1"/>
    </source>
</evidence>
<dbReference type="EMBL" id="NAJL01000036">
    <property type="protein sequence ID" value="TKA25293.1"/>
    <property type="molecule type" value="Genomic_DNA"/>
</dbReference>
<feature type="compositionally biased region" description="Low complexity" evidence="1">
    <location>
        <begin position="335"/>
        <end position="359"/>
    </location>
</feature>
<feature type="compositionally biased region" description="Acidic residues" evidence="1">
    <location>
        <begin position="613"/>
        <end position="623"/>
    </location>
</feature>
<evidence type="ECO:0000313" key="3">
    <source>
        <dbReference type="Proteomes" id="UP000308549"/>
    </source>
</evidence>
<feature type="compositionally biased region" description="Polar residues" evidence="1">
    <location>
        <begin position="500"/>
        <end position="516"/>
    </location>
</feature>
<dbReference type="OrthoDB" id="1922977at2759"/>
<feature type="region of interest" description="Disordered" evidence="1">
    <location>
        <begin position="422"/>
        <end position="465"/>
    </location>
</feature>
<feature type="region of interest" description="Disordered" evidence="1">
    <location>
        <begin position="534"/>
        <end position="659"/>
    </location>
</feature>
<feature type="compositionally biased region" description="Acidic residues" evidence="1">
    <location>
        <begin position="927"/>
        <end position="940"/>
    </location>
</feature>
<feature type="compositionally biased region" description="Pro residues" evidence="1">
    <location>
        <begin position="101"/>
        <end position="113"/>
    </location>
</feature>
<feature type="region of interest" description="Disordered" evidence="1">
    <location>
        <begin position="334"/>
        <end position="406"/>
    </location>
</feature>
<feature type="compositionally biased region" description="Low complexity" evidence="1">
    <location>
        <begin position="645"/>
        <end position="654"/>
    </location>
</feature>
<feature type="region of interest" description="Disordered" evidence="1">
    <location>
        <begin position="762"/>
        <end position="802"/>
    </location>
</feature>
<feature type="region of interest" description="Disordered" evidence="1">
    <location>
        <begin position="689"/>
        <end position="741"/>
    </location>
</feature>
<feature type="compositionally biased region" description="Polar residues" evidence="1">
    <location>
        <begin position="276"/>
        <end position="301"/>
    </location>
</feature>
<name>A0A4U0TSS7_9PEZI</name>
<feature type="region of interest" description="Disordered" evidence="1">
    <location>
        <begin position="815"/>
        <end position="949"/>
    </location>
</feature>
<dbReference type="PANTHER" id="PTHR21563">
    <property type="entry name" value="ZINC FINGER C3H1 DOMAIN-CONTAINING PROTEIN"/>
    <property type="match status" value="1"/>
</dbReference>
<feature type="compositionally biased region" description="Polar residues" evidence="1">
    <location>
        <begin position="700"/>
        <end position="722"/>
    </location>
</feature>
<gene>
    <name evidence="2" type="ORF">B0A50_06197</name>
</gene>
<feature type="compositionally biased region" description="Low complexity" evidence="1">
    <location>
        <begin position="537"/>
        <end position="560"/>
    </location>
</feature>
<evidence type="ECO:0008006" key="4">
    <source>
        <dbReference type="Google" id="ProtNLM"/>
    </source>
</evidence>
<feature type="compositionally biased region" description="Acidic residues" evidence="1">
    <location>
        <begin position="886"/>
        <end position="903"/>
    </location>
</feature>